<keyword evidence="3" id="KW-0808">Transferase</keyword>
<dbReference type="RefSeq" id="WP_354327254.1">
    <property type="nucleotide sequence ID" value="NZ_JAMXWN010000009.1"/>
</dbReference>
<dbReference type="InterPro" id="IPR016181">
    <property type="entry name" value="Acyl_CoA_acyltransferase"/>
</dbReference>
<name>A0ABW1WET3_9BACL</name>
<dbReference type="PANTHER" id="PTHR31435:SF10">
    <property type="entry name" value="BSR4717 PROTEIN"/>
    <property type="match status" value="1"/>
</dbReference>
<feature type="domain" description="N-acetyltransferase" evidence="2">
    <location>
        <begin position="14"/>
        <end position="102"/>
    </location>
</feature>
<dbReference type="EC" id="2.3.1.-" evidence="3"/>
<dbReference type="PROSITE" id="PS51729">
    <property type="entry name" value="GNAT_YJDJ"/>
    <property type="match status" value="1"/>
</dbReference>
<accession>A0ABW1WET3</accession>
<dbReference type="Gene3D" id="3.40.630.30">
    <property type="match status" value="1"/>
</dbReference>
<feature type="domain" description="N-acetyltransferase" evidence="1">
    <location>
        <begin position="1"/>
        <end position="105"/>
    </location>
</feature>
<dbReference type="PANTHER" id="PTHR31435">
    <property type="entry name" value="PROTEIN NATD1"/>
    <property type="match status" value="1"/>
</dbReference>
<dbReference type="EMBL" id="JBHSTQ010000009">
    <property type="protein sequence ID" value="MFC6386886.1"/>
    <property type="molecule type" value="Genomic_DNA"/>
</dbReference>
<dbReference type="Pfam" id="PF14542">
    <property type="entry name" value="Acetyltransf_CG"/>
    <property type="match status" value="1"/>
</dbReference>
<organism evidence="3 4">
    <name type="scientific">Sporolactobacillus kofuensis</name>
    <dbReference type="NCBI Taxonomy" id="269672"/>
    <lineage>
        <taxon>Bacteria</taxon>
        <taxon>Bacillati</taxon>
        <taxon>Bacillota</taxon>
        <taxon>Bacilli</taxon>
        <taxon>Bacillales</taxon>
        <taxon>Sporolactobacillaceae</taxon>
        <taxon>Sporolactobacillus</taxon>
    </lineage>
</organism>
<keyword evidence="3" id="KW-0012">Acyltransferase</keyword>
<keyword evidence="4" id="KW-1185">Reference proteome</keyword>
<evidence type="ECO:0000313" key="4">
    <source>
        <dbReference type="Proteomes" id="UP001596267"/>
    </source>
</evidence>
<protein>
    <submittedName>
        <fullName evidence="3">GNAT family N-acetyltransferase</fullName>
        <ecNumber evidence="3">2.3.1.-</ecNumber>
    </submittedName>
</protein>
<evidence type="ECO:0000259" key="2">
    <source>
        <dbReference type="PROSITE" id="PS51729"/>
    </source>
</evidence>
<dbReference type="InterPro" id="IPR000182">
    <property type="entry name" value="GNAT_dom"/>
</dbReference>
<evidence type="ECO:0000313" key="3">
    <source>
        <dbReference type="EMBL" id="MFC6386886.1"/>
    </source>
</evidence>
<gene>
    <name evidence="3" type="ORF">ACFP7A_09755</name>
</gene>
<dbReference type="Proteomes" id="UP001596267">
    <property type="component" value="Unassembled WGS sequence"/>
</dbReference>
<dbReference type="GO" id="GO:0016746">
    <property type="term" value="F:acyltransferase activity"/>
    <property type="evidence" value="ECO:0007669"/>
    <property type="project" value="UniProtKB-KW"/>
</dbReference>
<comment type="caution">
    <text evidence="3">The sequence shown here is derived from an EMBL/GenBank/DDBJ whole genome shotgun (WGS) entry which is preliminary data.</text>
</comment>
<sequence length="105" mass="12343">MKQTLKSERRVLMELKQGNNRFYILDDQKKEIGEVTFSEQGPSVISIDHTFVDPNYRGKHIAQQLIQAVVNLAEKENLSILPVCSYAKVLFERKKEYQHYKYKPL</sequence>
<evidence type="ECO:0000259" key="1">
    <source>
        <dbReference type="PROSITE" id="PS51186"/>
    </source>
</evidence>
<dbReference type="InterPro" id="IPR031165">
    <property type="entry name" value="GNAT_YJDJ"/>
</dbReference>
<dbReference type="InterPro" id="IPR045057">
    <property type="entry name" value="Gcn5-rel_NAT"/>
</dbReference>
<dbReference type="CDD" id="cd04301">
    <property type="entry name" value="NAT_SF"/>
    <property type="match status" value="1"/>
</dbReference>
<proteinExistence type="predicted"/>
<reference evidence="4" key="1">
    <citation type="journal article" date="2019" name="Int. J. Syst. Evol. Microbiol.">
        <title>The Global Catalogue of Microorganisms (GCM) 10K type strain sequencing project: providing services to taxonomists for standard genome sequencing and annotation.</title>
        <authorList>
            <consortium name="The Broad Institute Genomics Platform"/>
            <consortium name="The Broad Institute Genome Sequencing Center for Infectious Disease"/>
            <person name="Wu L."/>
            <person name="Ma J."/>
        </authorList>
    </citation>
    <scope>NUCLEOTIDE SEQUENCE [LARGE SCALE GENOMIC DNA]</scope>
    <source>
        <strain evidence="4">CCUG 42001</strain>
    </source>
</reference>
<dbReference type="SUPFAM" id="SSF55729">
    <property type="entry name" value="Acyl-CoA N-acyltransferases (Nat)"/>
    <property type="match status" value="1"/>
</dbReference>
<dbReference type="PROSITE" id="PS51186">
    <property type="entry name" value="GNAT"/>
    <property type="match status" value="1"/>
</dbReference>